<dbReference type="InterPro" id="IPR003790">
    <property type="entry name" value="GHL10"/>
</dbReference>
<dbReference type="SUPFAM" id="SSF51445">
    <property type="entry name" value="(Trans)glycosidases"/>
    <property type="match status" value="1"/>
</dbReference>
<reference evidence="3" key="1">
    <citation type="submission" date="2021-02" db="EMBL/GenBank/DDBJ databases">
        <title>Metagenome analyses of Stigonema ocellatum DSM 106950, Chlorogloea purpurea SAG 13.99 and Gomphosphaeria aponina DSM 107014.</title>
        <authorList>
            <person name="Marter P."/>
            <person name="Huang S."/>
        </authorList>
    </citation>
    <scope>NUCLEOTIDE SEQUENCE</scope>
    <source>
        <strain evidence="3">JP213</strain>
    </source>
</reference>
<dbReference type="PANTHER" id="PTHR43405">
    <property type="entry name" value="GLYCOSYL HYDROLASE DIGH"/>
    <property type="match status" value="1"/>
</dbReference>
<keyword evidence="1" id="KW-0732">Signal</keyword>
<feature type="domain" description="Glycosyl hydrolase-like 10" evidence="2">
    <location>
        <begin position="3"/>
        <end position="311"/>
    </location>
</feature>
<evidence type="ECO:0000313" key="4">
    <source>
        <dbReference type="Proteomes" id="UP000767446"/>
    </source>
</evidence>
<proteinExistence type="predicted"/>
<protein>
    <submittedName>
        <fullName evidence="3">Family 10 glycosylhydrolase</fullName>
    </submittedName>
</protein>
<accession>A0A941GSI4</accession>
<dbReference type="InterPro" id="IPR052177">
    <property type="entry name" value="Divisome_Glycosyl_Hydrolase"/>
</dbReference>
<name>A0A941GSI4_9CHRO</name>
<comment type="caution">
    <text evidence="3">The sequence shown here is derived from an EMBL/GenBank/DDBJ whole genome shotgun (WGS) entry which is preliminary data.</text>
</comment>
<dbReference type="InterPro" id="IPR017853">
    <property type="entry name" value="GH"/>
</dbReference>
<organism evidence="3 4">
    <name type="scientific">Gomphosphaeria aponina SAG 52.96 = DSM 107014</name>
    <dbReference type="NCBI Taxonomy" id="1521640"/>
    <lineage>
        <taxon>Bacteria</taxon>
        <taxon>Bacillati</taxon>
        <taxon>Cyanobacteriota</taxon>
        <taxon>Cyanophyceae</taxon>
        <taxon>Oscillatoriophycideae</taxon>
        <taxon>Chroococcales</taxon>
        <taxon>Gomphosphaeriaceae</taxon>
        <taxon>Gomphosphaeria</taxon>
    </lineage>
</organism>
<dbReference type="PANTHER" id="PTHR43405:SF1">
    <property type="entry name" value="GLYCOSYL HYDROLASE DIGH"/>
    <property type="match status" value="1"/>
</dbReference>
<evidence type="ECO:0000256" key="1">
    <source>
        <dbReference type="ARBA" id="ARBA00022729"/>
    </source>
</evidence>
<dbReference type="Proteomes" id="UP000767446">
    <property type="component" value="Unassembled WGS sequence"/>
</dbReference>
<dbReference type="EMBL" id="JADQBC010000067">
    <property type="protein sequence ID" value="MBR8828376.1"/>
    <property type="molecule type" value="Genomic_DNA"/>
</dbReference>
<gene>
    <name evidence="3" type="ORF">DSM107014_10845</name>
</gene>
<evidence type="ECO:0000259" key="2">
    <source>
        <dbReference type="Pfam" id="PF02638"/>
    </source>
</evidence>
<sequence length="357" mass="41874">MKKIRGVWLTNVDSTVLDSKERIVEAMQFLADTGFNVVFPVVWNKGYTLYRSQIMQDIFGAKFAIDPKYQQQGREPLLEVIAAAKQAQMKVIPWFEYGFAYSHQSLNNPQKLIFETKLKQLGWLAYDQDGKPLAKNGFQWLNALLPEVQDFMLNLILELVKNYDIDGIQGDDRLPALPSEGGYDSATQQLFRQQFNKQPPLNHKDKLWLQWRADMLTNFLEQLYTKVKATKQELTFSMAPHPFNFGWREYLQDWKTWLNRGLIDTLHPQLYRRDFNSYKNLCQETISQLKSNQISQLAPGILIQVGSFRINPIILWDMIQYHRQHGINGEVFFFYEGLRANNNELAKFLQQKKYQNS</sequence>
<dbReference type="Pfam" id="PF02638">
    <property type="entry name" value="GHL10"/>
    <property type="match status" value="1"/>
</dbReference>
<evidence type="ECO:0000313" key="3">
    <source>
        <dbReference type="EMBL" id="MBR8828376.1"/>
    </source>
</evidence>
<dbReference type="AlphaFoldDB" id="A0A941GSI4"/>
<dbReference type="Gene3D" id="3.20.20.80">
    <property type="entry name" value="Glycosidases"/>
    <property type="match status" value="1"/>
</dbReference>